<name>A0A2A9M9U3_BESBE</name>
<dbReference type="OrthoDB" id="3176171at2759"/>
<dbReference type="EMBL" id="NWUJ01000009">
    <property type="protein sequence ID" value="PFH33091.1"/>
    <property type="molecule type" value="Genomic_DNA"/>
</dbReference>
<evidence type="ECO:0000256" key="3">
    <source>
        <dbReference type="ARBA" id="ARBA00023175"/>
    </source>
</evidence>
<feature type="compositionally biased region" description="Polar residues" evidence="5">
    <location>
        <begin position="462"/>
        <end position="471"/>
    </location>
</feature>
<reference evidence="7 8" key="1">
    <citation type="submission" date="2017-09" db="EMBL/GenBank/DDBJ databases">
        <title>Genome sequencing of Besnoitia besnoiti strain Bb-Ger1.</title>
        <authorList>
            <person name="Schares G."/>
            <person name="Venepally P."/>
            <person name="Lorenzi H.A."/>
        </authorList>
    </citation>
    <scope>NUCLEOTIDE SEQUENCE [LARGE SCALE GENOMIC DNA]</scope>
    <source>
        <strain evidence="7 8">Bb-Ger1</strain>
    </source>
</reference>
<comment type="similarity">
    <text evidence="4">Belongs to the TRAFAC class myosin-kinesin ATPase superfamily. Kinesin family.</text>
</comment>
<evidence type="ECO:0000313" key="7">
    <source>
        <dbReference type="EMBL" id="PFH33091.1"/>
    </source>
</evidence>
<evidence type="ECO:0000256" key="4">
    <source>
        <dbReference type="PROSITE-ProRule" id="PRU00283"/>
    </source>
</evidence>
<dbReference type="GeneID" id="40313216"/>
<dbReference type="KEGG" id="bbes:BESB_082900"/>
<dbReference type="Pfam" id="PF00225">
    <property type="entry name" value="Kinesin"/>
    <property type="match status" value="1"/>
</dbReference>
<keyword evidence="4" id="KW-0547">Nucleotide-binding</keyword>
<proteinExistence type="inferred from homology"/>
<dbReference type="GO" id="GO:0007018">
    <property type="term" value="P:microtubule-based movement"/>
    <property type="evidence" value="ECO:0007669"/>
    <property type="project" value="InterPro"/>
</dbReference>
<feature type="region of interest" description="Disordered" evidence="5">
    <location>
        <begin position="521"/>
        <end position="547"/>
    </location>
</feature>
<dbReference type="InterPro" id="IPR056524">
    <property type="entry name" value="KIF6/9_C"/>
</dbReference>
<evidence type="ECO:0000256" key="1">
    <source>
        <dbReference type="ARBA" id="ARBA00022701"/>
    </source>
</evidence>
<feature type="region of interest" description="Disordered" evidence="5">
    <location>
        <begin position="429"/>
        <end position="471"/>
    </location>
</feature>
<dbReference type="InterPro" id="IPR027640">
    <property type="entry name" value="Kinesin-like_fam"/>
</dbReference>
<feature type="compositionally biased region" description="Polar residues" evidence="5">
    <location>
        <begin position="434"/>
        <end position="444"/>
    </location>
</feature>
<keyword evidence="2" id="KW-0175">Coiled coil</keyword>
<dbReference type="VEuPathDB" id="ToxoDB:BESB_082900"/>
<dbReference type="PANTHER" id="PTHR47968">
    <property type="entry name" value="CENTROMERE PROTEIN E"/>
    <property type="match status" value="1"/>
</dbReference>
<dbReference type="AlphaFoldDB" id="A0A2A9M9U3"/>
<evidence type="ECO:0000256" key="2">
    <source>
        <dbReference type="ARBA" id="ARBA00023054"/>
    </source>
</evidence>
<keyword evidence="8" id="KW-1185">Reference proteome</keyword>
<keyword evidence="1" id="KW-0493">Microtubule</keyword>
<dbReference type="SUPFAM" id="SSF52540">
    <property type="entry name" value="P-loop containing nucleoside triphosphate hydrolases"/>
    <property type="match status" value="1"/>
</dbReference>
<dbReference type="PRINTS" id="PR00380">
    <property type="entry name" value="KINESINHEAVY"/>
</dbReference>
<dbReference type="InterPro" id="IPR036961">
    <property type="entry name" value="Kinesin_motor_dom_sf"/>
</dbReference>
<feature type="domain" description="Kinesin motor" evidence="6">
    <location>
        <begin position="6"/>
        <end position="332"/>
    </location>
</feature>
<dbReference type="GO" id="GO:0005874">
    <property type="term" value="C:microtubule"/>
    <property type="evidence" value="ECO:0007669"/>
    <property type="project" value="UniProtKB-KW"/>
</dbReference>
<dbReference type="Gene3D" id="3.40.850.10">
    <property type="entry name" value="Kinesin motor domain"/>
    <property type="match status" value="1"/>
</dbReference>
<feature type="binding site" evidence="4">
    <location>
        <begin position="84"/>
        <end position="91"/>
    </location>
    <ligand>
        <name>ATP</name>
        <dbReference type="ChEBI" id="CHEBI:30616"/>
    </ligand>
</feature>
<dbReference type="GO" id="GO:0003777">
    <property type="term" value="F:microtubule motor activity"/>
    <property type="evidence" value="ECO:0007669"/>
    <property type="project" value="InterPro"/>
</dbReference>
<protein>
    <submittedName>
        <fullName evidence="7">Kinesin motor domain-containing protein</fullName>
    </submittedName>
</protein>
<dbReference type="PANTHER" id="PTHR47968:SF36">
    <property type="entry name" value="KINESIN HEAVY CHAIN ISOFORM X1"/>
    <property type="match status" value="1"/>
</dbReference>
<evidence type="ECO:0000256" key="5">
    <source>
        <dbReference type="SAM" id="MobiDB-lite"/>
    </source>
</evidence>
<accession>A0A2A9M9U3</accession>
<dbReference type="Proteomes" id="UP000224006">
    <property type="component" value="Chromosome VIII"/>
</dbReference>
<dbReference type="GO" id="GO:0008017">
    <property type="term" value="F:microtubule binding"/>
    <property type="evidence" value="ECO:0007669"/>
    <property type="project" value="InterPro"/>
</dbReference>
<gene>
    <name evidence="7" type="ORF">BESB_082900</name>
</gene>
<dbReference type="STRING" id="94643.A0A2A9M9U3"/>
<dbReference type="InterPro" id="IPR027417">
    <property type="entry name" value="P-loop_NTPase"/>
</dbReference>
<dbReference type="InterPro" id="IPR001752">
    <property type="entry name" value="Kinesin_motor_dom"/>
</dbReference>
<dbReference type="Pfam" id="PF23735">
    <property type="entry name" value="KIF9"/>
    <property type="match status" value="1"/>
</dbReference>
<feature type="compositionally biased region" description="Basic and acidic residues" evidence="5">
    <location>
        <begin position="521"/>
        <end position="531"/>
    </location>
</feature>
<sequence length="704" mass="79236">MVVRNSVRVAVRTRPTPNFNNKIFSIDEEHGTIDVTVPPRNDVAHFKFDMMLHNATQERVFDDCVRDIITSVLEGYNGTVMVYGQTGAGKTFTMSGGLRSFELRGIIPRAISAIYEEASNRPETAYTIRISYAEIYGECMYDLLSLLSIGKQSGNELQIQEDAKGGLFVRGLTVRLAATEEEALNHFFEGDMNRAVAGHTLNTQSSRSHCIFSIYVEGKSRVESNDRIVTSKLHLVDLAGCERVKKTKSDGILLRESSYINKSLSFLEMVVVALGERGRDHIPYRSSKLTHLLKDSLGGNCRTCMITNIWPELQHMEETISTLRFSTRMMRVSNRAIINVQIDPLSLLRKYEREIRSLKQELQMQNNICGRTQVAYEAFSPDEKEEMKKTAQAFFEGGTELIEIFSLRQVNELIQTMRELYQEALASKRDQAERQQASTGTASAHQEAGDGQTGKQRGLRTATASSLSNVSVAKETTAGGTAALEVQPTAASVKLAPIHVGVEDLAVGGASLGIDPDQCMREPRHNIDRNENPQPALYDQSPERKSLKGSLRARLTRTREREMVDRKQAYFHFKQGEGRIYEESFMQIRHDLNEKRLASTTLATNITAFVDEMESLKEKLRLKQEAATESLMLVPGSDGQRVVDEEEFMLMKKLKETKNKIKAAMRERKDIKAALTQGEHEISRCKIELVNAFNAWYLQPSIVL</sequence>
<evidence type="ECO:0000313" key="8">
    <source>
        <dbReference type="Proteomes" id="UP000224006"/>
    </source>
</evidence>
<dbReference type="PROSITE" id="PS50067">
    <property type="entry name" value="KINESIN_MOTOR_2"/>
    <property type="match status" value="1"/>
</dbReference>
<dbReference type="GO" id="GO:0005524">
    <property type="term" value="F:ATP binding"/>
    <property type="evidence" value="ECO:0007669"/>
    <property type="project" value="UniProtKB-UniRule"/>
</dbReference>
<dbReference type="SMART" id="SM00129">
    <property type="entry name" value="KISc"/>
    <property type="match status" value="1"/>
</dbReference>
<keyword evidence="3 4" id="KW-0505">Motor protein</keyword>
<organism evidence="7 8">
    <name type="scientific">Besnoitia besnoiti</name>
    <name type="common">Apicomplexan protozoan</name>
    <dbReference type="NCBI Taxonomy" id="94643"/>
    <lineage>
        <taxon>Eukaryota</taxon>
        <taxon>Sar</taxon>
        <taxon>Alveolata</taxon>
        <taxon>Apicomplexa</taxon>
        <taxon>Conoidasida</taxon>
        <taxon>Coccidia</taxon>
        <taxon>Eucoccidiorida</taxon>
        <taxon>Eimeriorina</taxon>
        <taxon>Sarcocystidae</taxon>
        <taxon>Besnoitia</taxon>
    </lineage>
</organism>
<dbReference type="RefSeq" id="XP_029217100.1">
    <property type="nucleotide sequence ID" value="XM_029366640.1"/>
</dbReference>
<evidence type="ECO:0000259" key="6">
    <source>
        <dbReference type="PROSITE" id="PS50067"/>
    </source>
</evidence>
<comment type="caution">
    <text evidence="7">The sequence shown here is derived from an EMBL/GenBank/DDBJ whole genome shotgun (WGS) entry which is preliminary data.</text>
</comment>
<keyword evidence="4" id="KW-0067">ATP-binding</keyword>